<keyword evidence="2" id="KW-1185">Reference proteome</keyword>
<evidence type="ECO:0000313" key="1">
    <source>
        <dbReference type="EMBL" id="CDM98056.1"/>
    </source>
</evidence>
<name>A0A9P1P112_9CYAN</name>
<sequence length="58" mass="6057">MGVAPGSYSMAFMLFLAARGGSPACRFPHVGGSIGVKALFSRFTYLQPELIPCGKCCG</sequence>
<proteinExistence type="predicted"/>
<evidence type="ECO:0000313" key="2">
    <source>
        <dbReference type="Proteomes" id="UP000032946"/>
    </source>
</evidence>
<accession>A0A9P1P112</accession>
<organism evidence="1 2">
    <name type="scientific">Limnospira indica PCC 8005</name>
    <dbReference type="NCBI Taxonomy" id="376219"/>
    <lineage>
        <taxon>Bacteria</taxon>
        <taxon>Bacillati</taxon>
        <taxon>Cyanobacteriota</taxon>
        <taxon>Cyanophyceae</taxon>
        <taxon>Oscillatoriophycideae</taxon>
        <taxon>Oscillatoriales</taxon>
        <taxon>Sirenicapillariaceae</taxon>
        <taxon>Limnospira</taxon>
    </lineage>
</organism>
<dbReference type="EMBL" id="FO818640">
    <property type="protein sequence ID" value="CDM98056.1"/>
    <property type="molecule type" value="Genomic_DNA"/>
</dbReference>
<protein>
    <submittedName>
        <fullName evidence="1">Uncharacterized protein</fullName>
    </submittedName>
</protein>
<dbReference type="AlphaFoldDB" id="A0A9P1P112"/>
<dbReference type="Proteomes" id="UP000032946">
    <property type="component" value="Chromosome"/>
</dbReference>
<reference evidence="1 2" key="1">
    <citation type="submission" date="2014-02" db="EMBL/GenBank/DDBJ databases">
        <authorList>
            <person name="Genoscope - CEA"/>
        </authorList>
    </citation>
    <scope>NUCLEOTIDE SEQUENCE [LARGE SCALE GENOMIC DNA]</scope>
    <source>
        <strain evidence="1 2">PCC 8005</strain>
    </source>
</reference>
<gene>
    <name evidence="1" type="ORF">ARTHRO_60657</name>
</gene>